<proteinExistence type="predicted"/>
<dbReference type="PANTHER" id="PTHR33264">
    <property type="entry name" value="EXPRESSED PROTEIN"/>
    <property type="match status" value="1"/>
</dbReference>
<dbReference type="PANTHER" id="PTHR33264:SF8">
    <property type="entry name" value="EXPRESSED PROTEIN"/>
    <property type="match status" value="1"/>
</dbReference>
<reference evidence="1 2" key="1">
    <citation type="journal article" date="2023" name="Plants (Basel)">
        <title>Bridging the Gap: Combining Genomics and Transcriptomics Approaches to Understand Stylosanthes scabra, an Orphan Legume from the Brazilian Caatinga.</title>
        <authorList>
            <person name="Ferreira-Neto J.R.C."/>
            <person name="da Silva M.D."/>
            <person name="Binneck E."/>
            <person name="de Melo N.F."/>
            <person name="da Silva R.H."/>
            <person name="de Melo A.L.T.M."/>
            <person name="Pandolfi V."/>
            <person name="Bustamante F.O."/>
            <person name="Brasileiro-Vidal A.C."/>
            <person name="Benko-Iseppon A.M."/>
        </authorList>
    </citation>
    <scope>NUCLEOTIDE SEQUENCE [LARGE SCALE GENOMIC DNA]</scope>
    <source>
        <tissue evidence="1">Leaves</tissue>
    </source>
</reference>
<dbReference type="EMBL" id="JASCZI010181289">
    <property type="protein sequence ID" value="MED6181107.1"/>
    <property type="molecule type" value="Genomic_DNA"/>
</dbReference>
<keyword evidence="2" id="KW-1185">Reference proteome</keyword>
<evidence type="ECO:0000313" key="2">
    <source>
        <dbReference type="Proteomes" id="UP001341840"/>
    </source>
</evidence>
<dbReference type="Proteomes" id="UP001341840">
    <property type="component" value="Unassembled WGS sequence"/>
</dbReference>
<evidence type="ECO:0008006" key="3">
    <source>
        <dbReference type="Google" id="ProtNLM"/>
    </source>
</evidence>
<sequence>MSRKLIVVRNPPSRRRRVCEVAGESAAGCAAVVCCCPCTVINLAVLAVYKVPAGLVRKALHKKKRQRMLRESNNDVVLLRHQGSSGVASSFESLPVSVEPKLLEEKHDGWPMEKEMWARFAETGFWRSDSQRQP</sequence>
<accession>A0ABU6W7C9</accession>
<evidence type="ECO:0000313" key="1">
    <source>
        <dbReference type="EMBL" id="MED6181107.1"/>
    </source>
</evidence>
<comment type="caution">
    <text evidence="1">The sequence shown here is derived from an EMBL/GenBank/DDBJ whole genome shotgun (WGS) entry which is preliminary data.</text>
</comment>
<gene>
    <name evidence="1" type="ORF">PIB30_016446</name>
</gene>
<name>A0ABU6W7C9_9FABA</name>
<protein>
    <recommendedName>
        <fullName evidence="3">Pollen preferential protein</fullName>
    </recommendedName>
</protein>
<organism evidence="1 2">
    <name type="scientific">Stylosanthes scabra</name>
    <dbReference type="NCBI Taxonomy" id="79078"/>
    <lineage>
        <taxon>Eukaryota</taxon>
        <taxon>Viridiplantae</taxon>
        <taxon>Streptophyta</taxon>
        <taxon>Embryophyta</taxon>
        <taxon>Tracheophyta</taxon>
        <taxon>Spermatophyta</taxon>
        <taxon>Magnoliopsida</taxon>
        <taxon>eudicotyledons</taxon>
        <taxon>Gunneridae</taxon>
        <taxon>Pentapetalae</taxon>
        <taxon>rosids</taxon>
        <taxon>fabids</taxon>
        <taxon>Fabales</taxon>
        <taxon>Fabaceae</taxon>
        <taxon>Papilionoideae</taxon>
        <taxon>50 kb inversion clade</taxon>
        <taxon>dalbergioids sensu lato</taxon>
        <taxon>Dalbergieae</taxon>
        <taxon>Pterocarpus clade</taxon>
        <taxon>Stylosanthes</taxon>
    </lineage>
</organism>